<evidence type="ECO:0000313" key="4">
    <source>
        <dbReference type="Proteomes" id="UP001589611"/>
    </source>
</evidence>
<sequence length="126" mass="13754">MRYTLLLHYPEMSATELGPEALADGMREFDDYAKALDAAGVLRSAEVLQPSSVTTTVRGGDPLRVQDGPYADTKEQLGGTFVIEVDDLDQAIVWAGKAPSVNWGAVEIRPSGTRFLDGAWTSFDYR</sequence>
<dbReference type="SUPFAM" id="SSF54909">
    <property type="entry name" value="Dimeric alpha+beta barrel"/>
    <property type="match status" value="1"/>
</dbReference>
<evidence type="ECO:0000259" key="2">
    <source>
        <dbReference type="Pfam" id="PF03795"/>
    </source>
</evidence>
<dbReference type="InterPro" id="IPR011008">
    <property type="entry name" value="Dimeric_a/b-barrel"/>
</dbReference>
<comment type="caution">
    <text evidence="3">The sequence shown here is derived from an EMBL/GenBank/DDBJ whole genome shotgun (WGS) entry which is preliminary data.</text>
</comment>
<dbReference type="Proteomes" id="UP001589611">
    <property type="component" value="Unassembled WGS sequence"/>
</dbReference>
<dbReference type="Gene3D" id="3.30.70.1060">
    <property type="entry name" value="Dimeric alpha+beta barrel"/>
    <property type="match status" value="1"/>
</dbReference>
<dbReference type="RefSeq" id="WP_344712160.1">
    <property type="nucleotide sequence ID" value="NZ_BAAAWH010000001.1"/>
</dbReference>
<dbReference type="InterPro" id="IPR005545">
    <property type="entry name" value="YCII"/>
</dbReference>
<gene>
    <name evidence="3" type="ORF">ACFFPJ_07795</name>
</gene>
<dbReference type="PANTHER" id="PTHR35174">
    <property type="entry name" value="BLL7171 PROTEIN-RELATED"/>
    <property type="match status" value="1"/>
</dbReference>
<evidence type="ECO:0000256" key="1">
    <source>
        <dbReference type="ARBA" id="ARBA00007689"/>
    </source>
</evidence>
<proteinExistence type="inferred from homology"/>
<accession>A0ABV5SZC7</accession>
<comment type="similarity">
    <text evidence="1">Belongs to the YciI family.</text>
</comment>
<protein>
    <submittedName>
        <fullName evidence="3">YciI family protein</fullName>
    </submittedName>
</protein>
<keyword evidence="4" id="KW-1185">Reference proteome</keyword>
<dbReference type="Pfam" id="PF03795">
    <property type="entry name" value="YCII"/>
    <property type="match status" value="1"/>
</dbReference>
<dbReference type="PANTHER" id="PTHR35174:SF3">
    <property type="entry name" value="BLL7171 PROTEIN"/>
    <property type="match status" value="1"/>
</dbReference>
<reference evidence="3 4" key="1">
    <citation type="submission" date="2024-09" db="EMBL/GenBank/DDBJ databases">
        <authorList>
            <person name="Sun Q."/>
            <person name="Mori K."/>
        </authorList>
    </citation>
    <scope>NUCLEOTIDE SEQUENCE [LARGE SCALE GENOMIC DNA]</scope>
    <source>
        <strain evidence="3 4">JCM 1342</strain>
    </source>
</reference>
<dbReference type="EMBL" id="JBHMBE010000003">
    <property type="protein sequence ID" value="MFB9645698.1"/>
    <property type="molecule type" value="Genomic_DNA"/>
</dbReference>
<name>A0ABV5SZC7_9MICO</name>
<organism evidence="3 4">
    <name type="scientific">Microbacterium terregens</name>
    <dbReference type="NCBI Taxonomy" id="69363"/>
    <lineage>
        <taxon>Bacteria</taxon>
        <taxon>Bacillati</taxon>
        <taxon>Actinomycetota</taxon>
        <taxon>Actinomycetes</taxon>
        <taxon>Micrococcales</taxon>
        <taxon>Microbacteriaceae</taxon>
        <taxon>Microbacterium</taxon>
    </lineage>
</organism>
<feature type="domain" description="YCII-related" evidence="2">
    <location>
        <begin position="1"/>
        <end position="110"/>
    </location>
</feature>
<evidence type="ECO:0000313" key="3">
    <source>
        <dbReference type="EMBL" id="MFB9645698.1"/>
    </source>
</evidence>